<keyword evidence="10" id="KW-1185">Reference proteome</keyword>
<evidence type="ECO:0000256" key="7">
    <source>
        <dbReference type="ARBA" id="ARBA00038198"/>
    </source>
</evidence>
<reference evidence="10" key="1">
    <citation type="submission" date="2025-05" db="UniProtKB">
        <authorList>
            <consortium name="RefSeq"/>
        </authorList>
    </citation>
    <scope>NUCLEOTIDE SEQUENCE [LARGE SCALE GENOMIC DNA]</scope>
</reference>
<proteinExistence type="inferred from homology"/>
<dbReference type="InterPro" id="IPR001073">
    <property type="entry name" value="C1q_dom"/>
</dbReference>
<evidence type="ECO:0000313" key="10">
    <source>
        <dbReference type="Proteomes" id="UP001652662"/>
    </source>
</evidence>
<keyword evidence="3" id="KW-0372">Hormone</keyword>
<evidence type="ECO:0000256" key="6">
    <source>
        <dbReference type="ARBA" id="ARBA00023180"/>
    </source>
</evidence>
<evidence type="ECO:0000256" key="8">
    <source>
        <dbReference type="SAM" id="MobiDB-lite"/>
    </source>
</evidence>
<evidence type="ECO:0000256" key="3">
    <source>
        <dbReference type="ARBA" id="ARBA00022702"/>
    </source>
</evidence>
<dbReference type="PROSITE" id="PS50871">
    <property type="entry name" value="C1Q"/>
    <property type="match status" value="1"/>
</dbReference>
<evidence type="ECO:0000256" key="4">
    <source>
        <dbReference type="ARBA" id="ARBA00022729"/>
    </source>
</evidence>
<evidence type="ECO:0000313" key="11">
    <source>
        <dbReference type="RefSeq" id="XP_070461548.1"/>
    </source>
</evidence>
<dbReference type="RefSeq" id="XP_070461548.1">
    <property type="nucleotide sequence ID" value="XM_070605447.1"/>
</dbReference>
<evidence type="ECO:0000256" key="2">
    <source>
        <dbReference type="ARBA" id="ARBA00022525"/>
    </source>
</evidence>
<comment type="similarity">
    <text evidence="7">Belongs to the adipolin/erythroferrone family.</text>
</comment>
<dbReference type="InterPro" id="IPR052136">
    <property type="entry name" value="Adipolin/Erythroferrone-rel"/>
</dbReference>
<evidence type="ECO:0000259" key="9">
    <source>
        <dbReference type="PROSITE" id="PS50871"/>
    </source>
</evidence>
<dbReference type="GeneID" id="103558559"/>
<name>A0ABM4N9C8_EQUPR</name>
<keyword evidence="2" id="KW-0964">Secreted</keyword>
<dbReference type="InterPro" id="IPR008983">
    <property type="entry name" value="Tumour_necrosis_fac-like_dom"/>
</dbReference>
<feature type="region of interest" description="Disordered" evidence="8">
    <location>
        <begin position="21"/>
        <end position="60"/>
    </location>
</feature>
<keyword evidence="5" id="KW-1015">Disulfide bond</keyword>
<dbReference type="SUPFAM" id="SSF49842">
    <property type="entry name" value="TNF-like"/>
    <property type="match status" value="1"/>
</dbReference>
<protein>
    <submittedName>
        <fullName evidence="11">Adipolin isoform X1</fullName>
    </submittedName>
</protein>
<gene>
    <name evidence="11" type="primary">C1QTNF12</name>
</gene>
<comment type="subcellular location">
    <subcellularLocation>
        <location evidence="1">Secreted</location>
    </subcellularLocation>
</comment>
<keyword evidence="6" id="KW-0325">Glycoprotein</keyword>
<feature type="domain" description="C1q" evidence="9">
    <location>
        <begin position="138"/>
        <end position="365"/>
    </location>
</feature>
<keyword evidence="4" id="KW-0732">Signal</keyword>
<dbReference type="PANTHER" id="PTHR24019">
    <property type="entry name" value="ADIPOLIN"/>
    <property type="match status" value="1"/>
</dbReference>
<organism evidence="10 11">
    <name type="scientific">Equus przewalskii</name>
    <name type="common">Przewalski's horse</name>
    <name type="synonym">Equus caballus przewalskii</name>
    <dbReference type="NCBI Taxonomy" id="9798"/>
    <lineage>
        <taxon>Eukaryota</taxon>
        <taxon>Metazoa</taxon>
        <taxon>Chordata</taxon>
        <taxon>Craniata</taxon>
        <taxon>Vertebrata</taxon>
        <taxon>Euteleostomi</taxon>
        <taxon>Mammalia</taxon>
        <taxon>Eutheria</taxon>
        <taxon>Laurasiatheria</taxon>
        <taxon>Perissodactyla</taxon>
        <taxon>Equidae</taxon>
        <taxon>Equus</taxon>
    </lineage>
</organism>
<accession>A0ABM4N9C8</accession>
<dbReference type="PANTHER" id="PTHR24019:SF12">
    <property type="entry name" value="ADIPOLIN"/>
    <property type="match status" value="1"/>
</dbReference>
<reference evidence="11" key="2">
    <citation type="submission" date="2025-08" db="UniProtKB">
        <authorList>
            <consortium name="RefSeq"/>
        </authorList>
    </citation>
    <scope>IDENTIFICATION</scope>
    <source>
        <tissue evidence="11">Blood</tissue>
    </source>
</reference>
<evidence type="ECO:0000256" key="1">
    <source>
        <dbReference type="ARBA" id="ARBA00004613"/>
    </source>
</evidence>
<evidence type="ECO:0000256" key="5">
    <source>
        <dbReference type="ARBA" id="ARBA00023157"/>
    </source>
</evidence>
<sequence length="365" mass="38004">MGSSCGARCWVGPLQVSRPTAAMGWPRGTRRARPTATVGRPRSTCKAGPTATTGWPRGTRAVGPRAAWVRVGGLVCAKASGGVQSGQEAGIPSPVGALGALPTPWGLKPVPGGPGMQTHGSSHCPAHQGLLGVGGCWLQPPPPDWVCKMRVEALEPGVHLLSLQPTAQGAFLRGSGLSLASGRFTAPVSAIFQFSASLHVDHRELQGRGQLRARDTVRALICIESLCHRHTSLEAISGLESNGRVFTVHVQGLLELQVRQEGWQGRRGPGPPSLHLDAAQPVKWTDVSYVATQDPWALHGLGQVPPDGAGAPLLHELPLGRPVGGDIHCECLQAGQYTSVFVDNGSGAALTVQSSSSFSGLLLGM</sequence>
<dbReference type="Proteomes" id="UP001652662">
    <property type="component" value="Chromosome 2"/>
</dbReference>